<evidence type="ECO:0000313" key="1">
    <source>
        <dbReference type="Proteomes" id="UP000504612"/>
    </source>
</evidence>
<dbReference type="KEGG" id="nss:113426308"/>
<gene>
    <name evidence="2" type="primary">LOC113426308</name>
</gene>
<sequence length="435" mass="49653">MANVFSSSIFKLKILLSQTHPLNVDSLFKVKNIWENLGMDEGMGKCLEEVIKNFPNEPSWVMKNAQVVLKGDDGKVLSFTSGKKEWKINVSAGDYKFRVKAPSKSAYLARLRSRKQPLSIRYFKKVEEDLKTFGPLTPAENSCFKMVHQRFPKKSSEIQNNAQVKFIFDMDGENVEYVFISGNGDYKMDITHSNGQPQYHELHVSSGNKLENFSCSLPTLDVDNLGSIKSELAQGNLLTDSLKSYFNHLVDILPEYFEVIDEKLQIYFTCNEQGLSVNSKSGDWKIIVQSKDGTVNVDFRLYTWKLFSKQNKGKTHELTVENLQEMRKKVRYLKKLPRRVHDAFNKALDVFRDEPSSLQKNAHLIIQCDEGEMAFISGKGKNKIDIFYLKGVILCKISCTWLITILKFLLSLHKSIPKILETVVPIAVRALPSCL</sequence>
<proteinExistence type="predicted"/>
<keyword evidence="1" id="KW-1185">Reference proteome</keyword>
<reference evidence="2" key="1">
    <citation type="submission" date="2025-08" db="UniProtKB">
        <authorList>
            <consortium name="RefSeq"/>
        </authorList>
    </citation>
    <scope>IDENTIFICATION</scope>
</reference>
<organism evidence="1 2">
    <name type="scientific">Notechis scutatus</name>
    <name type="common">mainland tiger snake</name>
    <dbReference type="NCBI Taxonomy" id="8663"/>
    <lineage>
        <taxon>Eukaryota</taxon>
        <taxon>Metazoa</taxon>
        <taxon>Chordata</taxon>
        <taxon>Craniata</taxon>
        <taxon>Vertebrata</taxon>
        <taxon>Euteleostomi</taxon>
        <taxon>Lepidosauria</taxon>
        <taxon>Squamata</taxon>
        <taxon>Bifurcata</taxon>
        <taxon>Unidentata</taxon>
        <taxon>Episquamata</taxon>
        <taxon>Toxicofera</taxon>
        <taxon>Serpentes</taxon>
        <taxon>Colubroidea</taxon>
        <taxon>Elapidae</taxon>
        <taxon>Hydrophiinae</taxon>
        <taxon>Notechis</taxon>
    </lineage>
</organism>
<dbReference type="RefSeq" id="XP_026544456.1">
    <property type="nucleotide sequence ID" value="XM_026688671.1"/>
</dbReference>
<accession>A0A6J1VN26</accession>
<evidence type="ECO:0000313" key="2">
    <source>
        <dbReference type="RefSeq" id="XP_026544456.1"/>
    </source>
</evidence>
<protein>
    <submittedName>
        <fullName evidence="2">Uncharacterized protein LOC113426308</fullName>
    </submittedName>
</protein>
<name>A0A6J1VN26_9SAUR</name>
<dbReference type="Proteomes" id="UP000504612">
    <property type="component" value="Unplaced"/>
</dbReference>
<dbReference type="AlphaFoldDB" id="A0A6J1VN26"/>
<dbReference type="GeneID" id="113426308"/>